<dbReference type="AlphaFoldDB" id="A0A9W6U776"/>
<proteinExistence type="predicted"/>
<sequence length="149" mass="16866">MDSNRVLKGEEFTDVANGQDEERLFGLDSLVQKFTFWRMSRKAAKEIKTSDKKIAGWIKDKQTPESLEIKLGLKALGNRAPESKDYPMWVKYSKLYKEAQIRAKAAAAAAAKASQKSGKELAKDAAKFRAGLRTREHQHPLKLSWVSRN</sequence>
<accession>A0A9W6U776</accession>
<dbReference type="EMBL" id="BSXW01000669">
    <property type="protein sequence ID" value="GMF27627.1"/>
    <property type="molecule type" value="Genomic_DNA"/>
</dbReference>
<comment type="caution">
    <text evidence="1">The sequence shown here is derived from an EMBL/GenBank/DDBJ whole genome shotgun (WGS) entry which is preliminary data.</text>
</comment>
<name>A0A9W6U776_9STRA</name>
<evidence type="ECO:0000313" key="1">
    <source>
        <dbReference type="EMBL" id="GMF27627.1"/>
    </source>
</evidence>
<evidence type="ECO:0000313" key="2">
    <source>
        <dbReference type="Proteomes" id="UP001165083"/>
    </source>
</evidence>
<keyword evidence="2" id="KW-1185">Reference proteome</keyword>
<gene>
    <name evidence="1" type="ORF">Plil01_001157100</name>
</gene>
<reference evidence="1" key="1">
    <citation type="submission" date="2023-04" db="EMBL/GenBank/DDBJ databases">
        <title>Phytophthora lilii NBRC 32176.</title>
        <authorList>
            <person name="Ichikawa N."/>
            <person name="Sato H."/>
            <person name="Tonouchi N."/>
        </authorList>
    </citation>
    <scope>NUCLEOTIDE SEQUENCE</scope>
    <source>
        <strain evidence="1">NBRC 32176</strain>
    </source>
</reference>
<dbReference type="Proteomes" id="UP001165083">
    <property type="component" value="Unassembled WGS sequence"/>
</dbReference>
<organism evidence="1 2">
    <name type="scientific">Phytophthora lilii</name>
    <dbReference type="NCBI Taxonomy" id="2077276"/>
    <lineage>
        <taxon>Eukaryota</taxon>
        <taxon>Sar</taxon>
        <taxon>Stramenopiles</taxon>
        <taxon>Oomycota</taxon>
        <taxon>Peronosporomycetes</taxon>
        <taxon>Peronosporales</taxon>
        <taxon>Peronosporaceae</taxon>
        <taxon>Phytophthora</taxon>
    </lineage>
</organism>
<protein>
    <submittedName>
        <fullName evidence="1">Unnamed protein product</fullName>
    </submittedName>
</protein>